<keyword evidence="2" id="KW-1185">Reference proteome</keyword>
<comment type="caution">
    <text evidence="1">The sequence shown here is derived from an EMBL/GenBank/DDBJ whole genome shotgun (WGS) entry which is preliminary data.</text>
</comment>
<evidence type="ECO:0000313" key="1">
    <source>
        <dbReference type="EMBL" id="KND88308.1"/>
    </source>
</evidence>
<reference evidence="1 2" key="1">
    <citation type="journal article" date="2015" name="BMC Genomics">
        <title>The genome of the truffle-parasite Tolypocladium ophioglossoides and the evolution of antifungal peptaibiotics.</title>
        <authorList>
            <person name="Quandt C.A."/>
            <person name="Bushley K.E."/>
            <person name="Spatafora J.W."/>
        </authorList>
    </citation>
    <scope>NUCLEOTIDE SEQUENCE [LARGE SCALE GENOMIC DNA]</scope>
    <source>
        <strain evidence="1 2">CBS 100239</strain>
    </source>
</reference>
<organism evidence="1 2">
    <name type="scientific">Tolypocladium ophioglossoides (strain CBS 100239)</name>
    <name type="common">Snaketongue truffleclub</name>
    <name type="synonym">Elaphocordyceps ophioglossoides</name>
    <dbReference type="NCBI Taxonomy" id="1163406"/>
    <lineage>
        <taxon>Eukaryota</taxon>
        <taxon>Fungi</taxon>
        <taxon>Dikarya</taxon>
        <taxon>Ascomycota</taxon>
        <taxon>Pezizomycotina</taxon>
        <taxon>Sordariomycetes</taxon>
        <taxon>Hypocreomycetidae</taxon>
        <taxon>Hypocreales</taxon>
        <taxon>Ophiocordycipitaceae</taxon>
        <taxon>Tolypocladium</taxon>
    </lineage>
</organism>
<protein>
    <submittedName>
        <fullName evidence="1">Uncharacterized protein</fullName>
    </submittedName>
</protein>
<name>A0A0L0N2F4_TOLOC</name>
<sequence length="229" mass="25219">MNKKRLTRQRIGVSDTSIKSLASIAGSLEAFCSWLLERDILPDLALPAPQTAISGNKLGAPVALSPTLHKIAGLCNVSAYDLNPESPITSNGSSENAGLHKLVCSRAEIVDGPVAKESPNLKFRCHCENGEHGDLLSFQLPSARGLPIAEHLASGVRFHQILVNAHQRFVSVLIDHHRRRYQDYAVMRTLWSRLARLLLLEQDRNPGVPSSDRVFWLFDNSISILSSRA</sequence>
<dbReference type="Proteomes" id="UP000036947">
    <property type="component" value="Unassembled WGS sequence"/>
</dbReference>
<evidence type="ECO:0000313" key="2">
    <source>
        <dbReference type="Proteomes" id="UP000036947"/>
    </source>
</evidence>
<proteinExistence type="predicted"/>
<dbReference type="EMBL" id="LFRF01000027">
    <property type="protein sequence ID" value="KND88308.1"/>
    <property type="molecule type" value="Genomic_DNA"/>
</dbReference>
<dbReference type="AlphaFoldDB" id="A0A0L0N2F4"/>
<gene>
    <name evidence="1" type="ORF">TOPH_07056</name>
</gene>
<accession>A0A0L0N2F4</accession>